<organism evidence="8 9">
    <name type="scientific">Actinoallomurus liliacearum</name>
    <dbReference type="NCBI Taxonomy" id="1080073"/>
    <lineage>
        <taxon>Bacteria</taxon>
        <taxon>Bacillati</taxon>
        <taxon>Actinomycetota</taxon>
        <taxon>Actinomycetes</taxon>
        <taxon>Streptosporangiales</taxon>
        <taxon>Thermomonosporaceae</taxon>
        <taxon>Actinoallomurus</taxon>
    </lineage>
</organism>
<dbReference type="Pfam" id="PF00497">
    <property type="entry name" value="SBP_bac_3"/>
    <property type="match status" value="1"/>
</dbReference>
<sequence length="321" mass="33276">MHSGLRRRAIGAGITVLAAALAMSACGSSKTEGGAPAGGKNVGDIFSSIKQDPKLNAMLPADIKSAGKFTVAADPSYAPNEFFDTDNKTIIGFDVDLGKALGKKLGVEFTFQQAGFDAIIPGITSGKYNLGMSSFTDNTEREKVVDFVTYYTAGSSLMVKKGNPQGLKPDDLSLCGKKVAVEKGTVQLDELSATIDDKKGLGARTKKCKDAGKPAPIAQPYPDQAGANLALSTARADAVLADSPVIDYAAKQSNGQFEVSGAAYDTAPYGIAVGKNLGQSKDAILAALKALQSEGTYNKILEKWGIQDGADTNPVINGAKG</sequence>
<dbReference type="PANTHER" id="PTHR35936">
    <property type="entry name" value="MEMBRANE-BOUND LYTIC MUREIN TRANSGLYCOSYLASE F"/>
    <property type="match status" value="1"/>
</dbReference>
<feature type="signal peptide" evidence="5">
    <location>
        <begin position="1"/>
        <end position="27"/>
    </location>
</feature>
<dbReference type="Proteomes" id="UP001500212">
    <property type="component" value="Unassembled WGS sequence"/>
</dbReference>
<comment type="similarity">
    <text evidence="2 4">Belongs to the bacterial solute-binding protein 3 family.</text>
</comment>
<dbReference type="CDD" id="cd01004">
    <property type="entry name" value="PBP2_MidA_like"/>
    <property type="match status" value="1"/>
</dbReference>
<dbReference type="SMART" id="SM00062">
    <property type="entry name" value="PBPb"/>
    <property type="match status" value="1"/>
</dbReference>
<evidence type="ECO:0000256" key="5">
    <source>
        <dbReference type="SAM" id="SignalP"/>
    </source>
</evidence>
<dbReference type="InterPro" id="IPR001638">
    <property type="entry name" value="Solute-binding_3/MltF_N"/>
</dbReference>
<evidence type="ECO:0000256" key="2">
    <source>
        <dbReference type="ARBA" id="ARBA00010333"/>
    </source>
</evidence>
<feature type="domain" description="Solute-binding protein family 3/N-terminal" evidence="6">
    <location>
        <begin position="68"/>
        <end position="308"/>
    </location>
</feature>
<evidence type="ECO:0000313" key="9">
    <source>
        <dbReference type="Proteomes" id="UP001500212"/>
    </source>
</evidence>
<feature type="domain" description="Ionotropic glutamate receptor C-terminal" evidence="7">
    <location>
        <begin position="68"/>
        <end position="308"/>
    </location>
</feature>
<gene>
    <name evidence="8" type="ORF">GCM10023195_42000</name>
</gene>
<dbReference type="PROSITE" id="PS51257">
    <property type="entry name" value="PROKAR_LIPOPROTEIN"/>
    <property type="match status" value="1"/>
</dbReference>
<comment type="subcellular location">
    <subcellularLocation>
        <location evidence="1">Cell envelope</location>
    </subcellularLocation>
</comment>
<comment type="caution">
    <text evidence="8">The sequence shown here is derived from an EMBL/GenBank/DDBJ whole genome shotgun (WGS) entry which is preliminary data.</text>
</comment>
<dbReference type="InterPro" id="IPR001320">
    <property type="entry name" value="Iontro_rcpt_C"/>
</dbReference>
<dbReference type="PROSITE" id="PS01039">
    <property type="entry name" value="SBP_BACTERIAL_3"/>
    <property type="match status" value="1"/>
</dbReference>
<dbReference type="PANTHER" id="PTHR35936:SF17">
    <property type="entry name" value="ARGININE-BINDING EXTRACELLULAR PROTEIN ARTP"/>
    <property type="match status" value="1"/>
</dbReference>
<dbReference type="SUPFAM" id="SSF53850">
    <property type="entry name" value="Periplasmic binding protein-like II"/>
    <property type="match status" value="1"/>
</dbReference>
<evidence type="ECO:0000313" key="8">
    <source>
        <dbReference type="EMBL" id="GAA4610267.1"/>
    </source>
</evidence>
<reference evidence="9" key="1">
    <citation type="journal article" date="2019" name="Int. J. Syst. Evol. Microbiol.">
        <title>The Global Catalogue of Microorganisms (GCM) 10K type strain sequencing project: providing services to taxonomists for standard genome sequencing and annotation.</title>
        <authorList>
            <consortium name="The Broad Institute Genomics Platform"/>
            <consortium name="The Broad Institute Genome Sequencing Center for Infectious Disease"/>
            <person name="Wu L."/>
            <person name="Ma J."/>
        </authorList>
    </citation>
    <scope>NUCLEOTIDE SEQUENCE [LARGE SCALE GENOMIC DNA]</scope>
    <source>
        <strain evidence="9">JCM 17938</strain>
    </source>
</reference>
<evidence type="ECO:0000259" key="7">
    <source>
        <dbReference type="SMART" id="SM00079"/>
    </source>
</evidence>
<keyword evidence="9" id="KW-1185">Reference proteome</keyword>
<evidence type="ECO:0000259" key="6">
    <source>
        <dbReference type="SMART" id="SM00062"/>
    </source>
</evidence>
<accession>A0ABP8TN36</accession>
<protein>
    <submittedName>
        <fullName evidence="8">ABC transporter substrate-binding protein</fullName>
    </submittedName>
</protein>
<dbReference type="SMART" id="SM00079">
    <property type="entry name" value="PBPe"/>
    <property type="match status" value="1"/>
</dbReference>
<keyword evidence="3 5" id="KW-0732">Signal</keyword>
<name>A0ABP8TN36_9ACTN</name>
<evidence type="ECO:0000256" key="3">
    <source>
        <dbReference type="ARBA" id="ARBA00022729"/>
    </source>
</evidence>
<evidence type="ECO:0000256" key="4">
    <source>
        <dbReference type="RuleBase" id="RU003744"/>
    </source>
</evidence>
<dbReference type="RefSeq" id="WP_345356740.1">
    <property type="nucleotide sequence ID" value="NZ_BAABHJ010000012.1"/>
</dbReference>
<dbReference type="InterPro" id="IPR018313">
    <property type="entry name" value="SBP_3_CS"/>
</dbReference>
<dbReference type="EMBL" id="BAABHJ010000012">
    <property type="protein sequence ID" value="GAA4610267.1"/>
    <property type="molecule type" value="Genomic_DNA"/>
</dbReference>
<proteinExistence type="inferred from homology"/>
<dbReference type="Gene3D" id="3.40.190.10">
    <property type="entry name" value="Periplasmic binding protein-like II"/>
    <property type="match status" value="2"/>
</dbReference>
<evidence type="ECO:0000256" key="1">
    <source>
        <dbReference type="ARBA" id="ARBA00004196"/>
    </source>
</evidence>
<feature type="chain" id="PRO_5047319757" evidence="5">
    <location>
        <begin position="28"/>
        <end position="321"/>
    </location>
</feature>